<dbReference type="Proteomes" id="UP000318138">
    <property type="component" value="Chromosome"/>
</dbReference>
<sequence length="368" mass="41199">MQKTASQLPSTSYSLDQSQPELLVTPIGKAFGIIGAIMLLLGILMLDFYVTLASLIILFYMVVSKIFLYYAIKHTSFFAQSTEVDMLRGESAVLSFRLRNASYFSFHIREIDVLLSTGKESVALSKLKHDVTMHARKQANWKLPITGLERGHTYIVGQEIKVESIGGLYASKPTIHLSPAIPVYIFPRHSPLVVSQNTSKAAAEVRAYDPFEEKVMTKDYENGDAIKDIFWKELAAKNRLVVRKPPPTEAPIATLVLSLHNETSPSGWSNIAEDLIEETASIAHTWTQAGKVFEVYINDDAGRYRYVHIPPNAGNRHFTEIMRALAHLRFGSRLYSVRLLLEELPHDRAITVIGHVPTSVTKGGKRYA</sequence>
<accession>A0A859FC94</accession>
<evidence type="ECO:0000313" key="4">
    <source>
        <dbReference type="Proteomes" id="UP000318138"/>
    </source>
</evidence>
<evidence type="ECO:0000259" key="2">
    <source>
        <dbReference type="Pfam" id="PF01882"/>
    </source>
</evidence>
<keyword evidence="1" id="KW-0812">Transmembrane</keyword>
<evidence type="ECO:0000313" key="3">
    <source>
        <dbReference type="EMBL" id="QKS70448.1"/>
    </source>
</evidence>
<protein>
    <submittedName>
        <fullName evidence="3">DUF58 domain-containing protein</fullName>
    </submittedName>
</protein>
<organism evidence="3 4">
    <name type="scientific">Paenalkalicoccus suaedae</name>
    <dbReference type="NCBI Taxonomy" id="2592382"/>
    <lineage>
        <taxon>Bacteria</taxon>
        <taxon>Bacillati</taxon>
        <taxon>Bacillota</taxon>
        <taxon>Bacilli</taxon>
        <taxon>Bacillales</taxon>
        <taxon>Bacillaceae</taxon>
        <taxon>Paenalkalicoccus</taxon>
    </lineage>
</organism>
<evidence type="ECO:0000256" key="1">
    <source>
        <dbReference type="SAM" id="Phobius"/>
    </source>
</evidence>
<feature type="transmembrane region" description="Helical" evidence="1">
    <location>
        <begin position="52"/>
        <end position="72"/>
    </location>
</feature>
<keyword evidence="1" id="KW-1133">Transmembrane helix</keyword>
<gene>
    <name evidence="3" type="ORF">FLK61_27225</name>
</gene>
<dbReference type="RefSeq" id="WP_176008486.1">
    <property type="nucleotide sequence ID" value="NZ_CP041372.2"/>
</dbReference>
<dbReference type="Pfam" id="PF01882">
    <property type="entry name" value="DUF58"/>
    <property type="match status" value="1"/>
</dbReference>
<keyword evidence="1" id="KW-0472">Membrane</keyword>
<proteinExistence type="predicted"/>
<dbReference type="EMBL" id="CP041372">
    <property type="protein sequence ID" value="QKS70448.1"/>
    <property type="molecule type" value="Genomic_DNA"/>
</dbReference>
<name>A0A859FC94_9BACI</name>
<dbReference type="PANTHER" id="PTHR34351:SF2">
    <property type="entry name" value="DUF58 DOMAIN-CONTAINING PROTEIN"/>
    <property type="match status" value="1"/>
</dbReference>
<feature type="transmembrane region" description="Helical" evidence="1">
    <location>
        <begin position="21"/>
        <end position="46"/>
    </location>
</feature>
<dbReference type="KEGG" id="psua:FLK61_27225"/>
<reference evidence="4" key="1">
    <citation type="submission" date="2019-07" db="EMBL/GenBank/DDBJ databases">
        <title>Bacillus alkalisoli sp. nov. isolated from saline soil.</title>
        <authorList>
            <person name="Sun J.-Q."/>
            <person name="Xu L."/>
        </authorList>
    </citation>
    <scope>NUCLEOTIDE SEQUENCE [LARGE SCALE GENOMIC DNA]</scope>
    <source>
        <strain evidence="4">M4U3P1</strain>
    </source>
</reference>
<feature type="domain" description="DUF58" evidence="2">
    <location>
        <begin position="218"/>
        <end position="342"/>
    </location>
</feature>
<dbReference type="InterPro" id="IPR002881">
    <property type="entry name" value="DUF58"/>
</dbReference>
<dbReference type="PANTHER" id="PTHR34351">
    <property type="entry name" value="SLR1927 PROTEIN-RELATED"/>
    <property type="match status" value="1"/>
</dbReference>
<keyword evidence="4" id="KW-1185">Reference proteome</keyword>
<dbReference type="AlphaFoldDB" id="A0A859FC94"/>